<keyword evidence="2" id="KW-1185">Reference proteome</keyword>
<gene>
    <name evidence="1" type="ORF">P5673_030220</name>
</gene>
<accession>A0AAD9UTI1</accession>
<dbReference type="EMBL" id="JARQWQ010000127">
    <property type="protein sequence ID" value="KAK2549391.1"/>
    <property type="molecule type" value="Genomic_DNA"/>
</dbReference>
<reference evidence="1" key="2">
    <citation type="journal article" date="2023" name="Science">
        <title>Genomic signatures of disease resistance in endangered staghorn corals.</title>
        <authorList>
            <person name="Vollmer S.V."/>
            <person name="Selwyn J.D."/>
            <person name="Despard B.A."/>
            <person name="Roesel C.L."/>
        </authorList>
    </citation>
    <scope>NUCLEOTIDE SEQUENCE</scope>
    <source>
        <strain evidence="1">K2</strain>
    </source>
</reference>
<comment type="caution">
    <text evidence="1">The sequence shown here is derived from an EMBL/GenBank/DDBJ whole genome shotgun (WGS) entry which is preliminary data.</text>
</comment>
<sequence length="120" mass="13800">MEEKTKFLIWMQVNNRLNVLILILNWISCLKFEQCIIKFTMEFLHNKTNIIHLPMKSRSDTTVLSCAGASHHTGIKPIDNNLLIMHVALYYSKKSASQEVIMSATSFCTTNCYALLIVNY</sequence>
<protein>
    <submittedName>
        <fullName evidence="1">Uncharacterized protein</fullName>
    </submittedName>
</protein>
<dbReference type="AlphaFoldDB" id="A0AAD9UTI1"/>
<proteinExistence type="predicted"/>
<evidence type="ECO:0000313" key="2">
    <source>
        <dbReference type="Proteomes" id="UP001249851"/>
    </source>
</evidence>
<evidence type="ECO:0000313" key="1">
    <source>
        <dbReference type="EMBL" id="KAK2549391.1"/>
    </source>
</evidence>
<organism evidence="1 2">
    <name type="scientific">Acropora cervicornis</name>
    <name type="common">Staghorn coral</name>
    <dbReference type="NCBI Taxonomy" id="6130"/>
    <lineage>
        <taxon>Eukaryota</taxon>
        <taxon>Metazoa</taxon>
        <taxon>Cnidaria</taxon>
        <taxon>Anthozoa</taxon>
        <taxon>Hexacorallia</taxon>
        <taxon>Scleractinia</taxon>
        <taxon>Astrocoeniina</taxon>
        <taxon>Acroporidae</taxon>
        <taxon>Acropora</taxon>
    </lineage>
</organism>
<name>A0AAD9UTI1_ACRCE</name>
<reference evidence="1" key="1">
    <citation type="journal article" date="2023" name="G3 (Bethesda)">
        <title>Whole genome assembly and annotation of the endangered Caribbean coral Acropora cervicornis.</title>
        <authorList>
            <person name="Selwyn J.D."/>
            <person name="Vollmer S.V."/>
        </authorList>
    </citation>
    <scope>NUCLEOTIDE SEQUENCE</scope>
    <source>
        <strain evidence="1">K2</strain>
    </source>
</reference>
<dbReference type="Proteomes" id="UP001249851">
    <property type="component" value="Unassembled WGS sequence"/>
</dbReference>